<dbReference type="AlphaFoldDB" id="A0A4Q5HKP8"/>
<dbReference type="InterPro" id="IPR001989">
    <property type="entry name" value="Radical_activat_CS"/>
</dbReference>
<gene>
    <name evidence="11" type="ORF">F2Y51_22940</name>
    <name evidence="10" type="ORF">F2Y58_21890</name>
</gene>
<dbReference type="GO" id="GO:0016491">
    <property type="term" value="F:oxidoreductase activity"/>
    <property type="evidence" value="ECO:0007669"/>
    <property type="project" value="UniProtKB-KW"/>
</dbReference>
<sequence>MLAENKIRVTAIQRLCVHDGPGVRTTVFLKGCYLQCPWCCNPETINYEGDALYNKGVCKKEKASIVCQDCTICGGTRSKEECPINAYEKTYTDYDIEELFVLLMRDKNIYENDGGITFSGGEPLYQAKSLFPLLRKLKENRIHIAFETSLYAPYLNLRQTMPDVDYWIIDLKFQYGYIANPDAGILSIDVDKNLLFIQNAVSPAQICYRMVVMKEIVGKIPSIAQKLKFHHVNGIELLAYHYLGKNKYKELGKPYHQFGTLTKDELEQCVTLLNNHGVDAHYITI</sequence>
<evidence type="ECO:0000256" key="8">
    <source>
        <dbReference type="ARBA" id="ARBA00023014"/>
    </source>
</evidence>
<dbReference type="GO" id="GO:0046872">
    <property type="term" value="F:metal ion binding"/>
    <property type="evidence" value="ECO:0007669"/>
    <property type="project" value="UniProtKB-KW"/>
</dbReference>
<evidence type="ECO:0000256" key="7">
    <source>
        <dbReference type="ARBA" id="ARBA00023004"/>
    </source>
</evidence>
<dbReference type="Gene3D" id="3.20.20.70">
    <property type="entry name" value="Aldolase class I"/>
    <property type="match status" value="1"/>
</dbReference>
<keyword evidence="4" id="KW-0949">S-adenosyl-L-methionine</keyword>
<protein>
    <submittedName>
        <fullName evidence="11">Glycyl-radical enzyme activating protein</fullName>
    </submittedName>
</protein>
<dbReference type="InterPro" id="IPR058240">
    <property type="entry name" value="rSAM_sf"/>
</dbReference>
<keyword evidence="6" id="KW-0560">Oxidoreductase</keyword>
<comment type="similarity">
    <text evidence="2">Belongs to the organic radical-activating enzymes family.</text>
</comment>
<dbReference type="InterPro" id="IPR012839">
    <property type="entry name" value="Organic_radical_activase"/>
</dbReference>
<evidence type="ECO:0000313" key="13">
    <source>
        <dbReference type="Proteomes" id="UP000481616"/>
    </source>
</evidence>
<dbReference type="PANTHER" id="PTHR30352">
    <property type="entry name" value="PYRUVATE FORMATE-LYASE-ACTIVATING ENZYME"/>
    <property type="match status" value="1"/>
</dbReference>
<dbReference type="GO" id="GO:0051539">
    <property type="term" value="F:4 iron, 4 sulfur cluster binding"/>
    <property type="evidence" value="ECO:0007669"/>
    <property type="project" value="UniProtKB-KW"/>
</dbReference>
<dbReference type="Proteomes" id="UP000481616">
    <property type="component" value="Unassembled WGS sequence"/>
</dbReference>
<comment type="caution">
    <text evidence="11">The sequence shown here is derived from an EMBL/GenBank/DDBJ whole genome shotgun (WGS) entry which is preliminary data.</text>
</comment>
<dbReference type="NCBIfam" id="TIGR02494">
    <property type="entry name" value="PFLE_PFLC"/>
    <property type="match status" value="1"/>
</dbReference>
<dbReference type="PANTHER" id="PTHR30352:SF4">
    <property type="entry name" value="PYRUVATE FORMATE-LYASE 2-ACTIVATING ENZYME"/>
    <property type="match status" value="1"/>
</dbReference>
<dbReference type="PIRSF" id="PIRSF000371">
    <property type="entry name" value="PFL_act_enz"/>
    <property type="match status" value="1"/>
</dbReference>
<evidence type="ECO:0000256" key="4">
    <source>
        <dbReference type="ARBA" id="ARBA00022691"/>
    </source>
</evidence>
<dbReference type="SFLD" id="SFLDG01066">
    <property type="entry name" value="organic_radical-activating_enz"/>
    <property type="match status" value="1"/>
</dbReference>
<evidence type="ECO:0000256" key="5">
    <source>
        <dbReference type="ARBA" id="ARBA00022723"/>
    </source>
</evidence>
<proteinExistence type="inferred from homology"/>
<evidence type="ECO:0000313" key="12">
    <source>
        <dbReference type="Proteomes" id="UP000441162"/>
    </source>
</evidence>
<dbReference type="PROSITE" id="PS51918">
    <property type="entry name" value="RADICAL_SAM"/>
    <property type="match status" value="1"/>
</dbReference>
<evidence type="ECO:0000256" key="3">
    <source>
        <dbReference type="ARBA" id="ARBA00022485"/>
    </source>
</evidence>
<dbReference type="SFLD" id="SFLDG01118">
    <property type="entry name" value="activating_enzymes__group_2"/>
    <property type="match status" value="1"/>
</dbReference>
<accession>A0A4Q5HKP8</accession>
<evidence type="ECO:0000313" key="10">
    <source>
        <dbReference type="EMBL" id="KAA5392621.1"/>
    </source>
</evidence>
<dbReference type="EMBL" id="VVYY01000030">
    <property type="protein sequence ID" value="KAA5392621.1"/>
    <property type="molecule type" value="Genomic_DNA"/>
</dbReference>
<evidence type="ECO:0000259" key="9">
    <source>
        <dbReference type="PROSITE" id="PS51918"/>
    </source>
</evidence>
<keyword evidence="7" id="KW-0408">Iron</keyword>
<dbReference type="PROSITE" id="PS01087">
    <property type="entry name" value="RADICAL_ACTIVATING"/>
    <property type="match status" value="1"/>
</dbReference>
<dbReference type="Proteomes" id="UP000441162">
    <property type="component" value="Unassembled WGS sequence"/>
</dbReference>
<reference evidence="12 13" key="1">
    <citation type="journal article" date="2019" name="Nat. Med.">
        <title>A library of human gut bacterial isolates paired with longitudinal multiomics data enables mechanistic microbiome research.</title>
        <authorList>
            <person name="Poyet M."/>
            <person name="Groussin M."/>
            <person name="Gibbons S.M."/>
            <person name="Avila-Pacheco J."/>
            <person name="Jiang X."/>
            <person name="Kearney S.M."/>
            <person name="Perrotta A.R."/>
            <person name="Berdy B."/>
            <person name="Zhao S."/>
            <person name="Lieberman T.D."/>
            <person name="Swanson P.K."/>
            <person name="Smith M."/>
            <person name="Roesemann S."/>
            <person name="Alexander J.E."/>
            <person name="Rich S.A."/>
            <person name="Livny J."/>
            <person name="Vlamakis H."/>
            <person name="Clish C."/>
            <person name="Bullock K."/>
            <person name="Deik A."/>
            <person name="Scott J."/>
            <person name="Pierce K.A."/>
            <person name="Xavier R.J."/>
            <person name="Alm E.J."/>
        </authorList>
    </citation>
    <scope>NUCLEOTIDE SEQUENCE [LARGE SCALE GENOMIC DNA]</scope>
    <source>
        <strain evidence="10 13">BIOML-A1</strain>
        <strain evidence="11 12">BIOML-A4</strain>
    </source>
</reference>
<feature type="domain" description="Radical SAM core" evidence="9">
    <location>
        <begin position="18"/>
        <end position="279"/>
    </location>
</feature>
<dbReference type="InterPro" id="IPR040074">
    <property type="entry name" value="BssD/PflA/YjjW"/>
</dbReference>
<dbReference type="InterPro" id="IPR034457">
    <property type="entry name" value="Organic_radical-activating"/>
</dbReference>
<dbReference type="EMBL" id="VVZA01000039">
    <property type="protein sequence ID" value="KAA5401175.1"/>
    <property type="molecule type" value="Genomic_DNA"/>
</dbReference>
<keyword evidence="3" id="KW-0004">4Fe-4S</keyword>
<name>A0A4Q5HKP8_9BACT</name>
<dbReference type="SFLD" id="SFLDS00029">
    <property type="entry name" value="Radical_SAM"/>
    <property type="match status" value="1"/>
</dbReference>
<evidence type="ECO:0000313" key="11">
    <source>
        <dbReference type="EMBL" id="KAA5401175.1"/>
    </source>
</evidence>
<evidence type="ECO:0000256" key="2">
    <source>
        <dbReference type="ARBA" id="ARBA00009777"/>
    </source>
</evidence>
<comment type="cofactor">
    <cofactor evidence="1">
        <name>[4Fe-4S] cluster</name>
        <dbReference type="ChEBI" id="CHEBI:49883"/>
    </cofactor>
</comment>
<dbReference type="Pfam" id="PF13353">
    <property type="entry name" value="Fer4_12"/>
    <property type="match status" value="1"/>
</dbReference>
<evidence type="ECO:0000256" key="1">
    <source>
        <dbReference type="ARBA" id="ARBA00001966"/>
    </source>
</evidence>
<dbReference type="InterPro" id="IPR013785">
    <property type="entry name" value="Aldolase_TIM"/>
</dbReference>
<organism evidence="11 12">
    <name type="scientific">Phocaeicola dorei</name>
    <dbReference type="NCBI Taxonomy" id="357276"/>
    <lineage>
        <taxon>Bacteria</taxon>
        <taxon>Pseudomonadati</taxon>
        <taxon>Bacteroidota</taxon>
        <taxon>Bacteroidia</taxon>
        <taxon>Bacteroidales</taxon>
        <taxon>Bacteroidaceae</taxon>
        <taxon>Phocaeicola</taxon>
    </lineage>
</organism>
<keyword evidence="5" id="KW-0479">Metal-binding</keyword>
<keyword evidence="8" id="KW-0411">Iron-sulfur</keyword>
<dbReference type="InterPro" id="IPR007197">
    <property type="entry name" value="rSAM"/>
</dbReference>
<dbReference type="RefSeq" id="WP_054349810.1">
    <property type="nucleotide sequence ID" value="NZ_BAABZF010000001.1"/>
</dbReference>
<dbReference type="SUPFAM" id="SSF102114">
    <property type="entry name" value="Radical SAM enzymes"/>
    <property type="match status" value="1"/>
</dbReference>
<evidence type="ECO:0000256" key="6">
    <source>
        <dbReference type="ARBA" id="ARBA00023002"/>
    </source>
</evidence>